<dbReference type="RefSeq" id="WP_003604541.1">
    <property type="nucleotide sequence ID" value="NZ_BAYM01000384.1"/>
</dbReference>
<comment type="caution">
    <text evidence="1">The sequence shown here is derived from an EMBL/GenBank/DDBJ whole genome shotgun (WGS) entry which is preliminary data.</text>
</comment>
<dbReference type="Gene3D" id="3.40.50.2300">
    <property type="match status" value="2"/>
</dbReference>
<dbReference type="InterPro" id="IPR007487">
    <property type="entry name" value="ABC_transpt-TYRBP-like"/>
</dbReference>
<dbReference type="PROSITE" id="PS51257">
    <property type="entry name" value="PROKAR_LIPOPROTEIN"/>
    <property type="match status" value="1"/>
</dbReference>
<dbReference type="InterPro" id="IPR028082">
    <property type="entry name" value="Peripla_BP_I"/>
</dbReference>
<gene>
    <name evidence="1" type="ORF">LC0644_2475</name>
</gene>
<accession>A0A0C9PSJ5</accession>
<protein>
    <submittedName>
        <fullName evidence="1">ABC transporter periplasmic protein</fullName>
    </submittedName>
</protein>
<proteinExistence type="predicted"/>
<dbReference type="Proteomes" id="UP000032552">
    <property type="component" value="Unassembled WGS sequence"/>
</dbReference>
<sequence>MKKHRLLVIATAALVGLTLIGCGKKSNAASSKTVKIGILQLIDQSALTEARKGFVAELAKAGYSGDRVKIDYVNAQGDQANLKTMSDRLASDKNDVNLAIATPAAQALQQADKKTPMLFTAITDPKSAGLVTNPAKPDKNATGVTDLVAVAKQIDLLHQTFPEAKTVGLMYNAGEPNSVYQIKQAKARLKQLGLRYQVRTAATTNDVQQAAESLAKSVDALYLPADNVMAAAMPTIGKVAKAQQIPVVPAASTMVQDGGTITKGINYRDLGKQTAKMAIKLLKGKTVKTLPVEKPAKVETVRNEAMLKAVKQTVKLPE</sequence>
<reference evidence="2" key="1">
    <citation type="submission" date="2014-05" db="EMBL/GenBank/DDBJ databases">
        <title>Whole genome sequencing of Lactobacillus casei NRIC0644.</title>
        <authorList>
            <person name="Atarashi H."/>
            <person name="Yoshida Y."/>
            <person name="Fujimura S."/>
            <person name="Tanaka N."/>
            <person name="Shiwa Y."/>
            <person name="Yoshikawa H."/>
            <person name="Okada S."/>
            <person name="Nakagawa J."/>
        </authorList>
    </citation>
    <scope>NUCLEOTIDE SEQUENCE [LARGE SCALE GENOMIC DNA]</scope>
    <source>
        <strain evidence="2">NRIC0644</strain>
    </source>
</reference>
<evidence type="ECO:0000313" key="1">
    <source>
        <dbReference type="EMBL" id="GAN37886.1"/>
    </source>
</evidence>
<dbReference type="AlphaFoldDB" id="A0A0C9PSJ5"/>
<evidence type="ECO:0000313" key="2">
    <source>
        <dbReference type="Proteomes" id="UP000032552"/>
    </source>
</evidence>
<organism evidence="1 2">
    <name type="scientific">Lacticaseibacillus paracasei NRIC 0644</name>
    <dbReference type="NCBI Taxonomy" id="1435038"/>
    <lineage>
        <taxon>Bacteria</taxon>
        <taxon>Bacillati</taxon>
        <taxon>Bacillota</taxon>
        <taxon>Bacilli</taxon>
        <taxon>Lactobacillales</taxon>
        <taxon>Lactobacillaceae</taxon>
        <taxon>Lacticaseibacillus</taxon>
    </lineage>
</organism>
<dbReference type="EMBL" id="BAYM01000384">
    <property type="protein sequence ID" value="GAN37886.1"/>
    <property type="molecule type" value="Genomic_DNA"/>
</dbReference>
<dbReference type="PANTHER" id="PTHR35271:SF1">
    <property type="entry name" value="ABC TRANSPORTER, SUBSTRATE-BINDING LIPOPROTEIN"/>
    <property type="match status" value="1"/>
</dbReference>
<dbReference type="PANTHER" id="PTHR35271">
    <property type="entry name" value="ABC TRANSPORTER, SUBSTRATE-BINDING LIPOPROTEIN-RELATED"/>
    <property type="match status" value="1"/>
</dbReference>
<dbReference type="Pfam" id="PF04392">
    <property type="entry name" value="ABC_sub_bind"/>
    <property type="match status" value="1"/>
</dbReference>
<dbReference type="CDD" id="cd06325">
    <property type="entry name" value="PBP1_ABC_unchar_transporter"/>
    <property type="match status" value="1"/>
</dbReference>
<dbReference type="SUPFAM" id="SSF53822">
    <property type="entry name" value="Periplasmic binding protein-like I"/>
    <property type="match status" value="1"/>
</dbReference>
<name>A0A0C9PSJ5_LACPA</name>